<sequence length="80" mass="8885">MGIYQPIILKRLHPCVTFATNCRGVLDTSIICPLVQIFKSESPYRQRKAASIHEFVVLTSSIMDAAISDNMDSGLLAIFQ</sequence>
<keyword evidence="2" id="KW-1185">Reference proteome</keyword>
<protein>
    <submittedName>
        <fullName evidence="1">Uncharacterized protein</fullName>
    </submittedName>
</protein>
<gene>
    <name evidence="1" type="ORF">MLD38_011354</name>
</gene>
<accession>A0ACB9R274</accession>
<reference evidence="2" key="1">
    <citation type="journal article" date="2023" name="Front. Plant Sci.">
        <title>Chromosomal-level genome assembly of Melastoma candidum provides insights into trichome evolution.</title>
        <authorList>
            <person name="Zhong Y."/>
            <person name="Wu W."/>
            <person name="Sun C."/>
            <person name="Zou P."/>
            <person name="Liu Y."/>
            <person name="Dai S."/>
            <person name="Zhou R."/>
        </authorList>
    </citation>
    <scope>NUCLEOTIDE SEQUENCE [LARGE SCALE GENOMIC DNA]</scope>
</reference>
<evidence type="ECO:0000313" key="2">
    <source>
        <dbReference type="Proteomes" id="UP001057402"/>
    </source>
</evidence>
<name>A0ACB9R274_9MYRT</name>
<proteinExistence type="predicted"/>
<dbReference type="EMBL" id="CM042883">
    <property type="protein sequence ID" value="KAI4373201.1"/>
    <property type="molecule type" value="Genomic_DNA"/>
</dbReference>
<dbReference type="Proteomes" id="UP001057402">
    <property type="component" value="Chromosome 4"/>
</dbReference>
<evidence type="ECO:0000313" key="1">
    <source>
        <dbReference type="EMBL" id="KAI4373201.1"/>
    </source>
</evidence>
<comment type="caution">
    <text evidence="1">The sequence shown here is derived from an EMBL/GenBank/DDBJ whole genome shotgun (WGS) entry which is preliminary data.</text>
</comment>
<organism evidence="1 2">
    <name type="scientific">Melastoma candidum</name>
    <dbReference type="NCBI Taxonomy" id="119954"/>
    <lineage>
        <taxon>Eukaryota</taxon>
        <taxon>Viridiplantae</taxon>
        <taxon>Streptophyta</taxon>
        <taxon>Embryophyta</taxon>
        <taxon>Tracheophyta</taxon>
        <taxon>Spermatophyta</taxon>
        <taxon>Magnoliopsida</taxon>
        <taxon>eudicotyledons</taxon>
        <taxon>Gunneridae</taxon>
        <taxon>Pentapetalae</taxon>
        <taxon>rosids</taxon>
        <taxon>malvids</taxon>
        <taxon>Myrtales</taxon>
        <taxon>Melastomataceae</taxon>
        <taxon>Melastomatoideae</taxon>
        <taxon>Melastomateae</taxon>
        <taxon>Melastoma</taxon>
    </lineage>
</organism>